<evidence type="ECO:0000256" key="1">
    <source>
        <dbReference type="ARBA" id="ARBA00022801"/>
    </source>
</evidence>
<dbReference type="InterPro" id="IPR008979">
    <property type="entry name" value="Galactose-bd-like_sf"/>
</dbReference>
<dbReference type="OrthoDB" id="2578740at2759"/>
<dbReference type="InterPro" id="IPR050585">
    <property type="entry name" value="Xaa-Pro_dipeptidyl-ppase/CocE"/>
</dbReference>
<dbReference type="NCBIfam" id="TIGR00976">
    <property type="entry name" value="CocE_NonD"/>
    <property type="match status" value="1"/>
</dbReference>
<dbReference type="PANTHER" id="PTHR43056">
    <property type="entry name" value="PEPTIDASE S9 PROLYL OLIGOPEPTIDASE"/>
    <property type="match status" value="1"/>
</dbReference>
<evidence type="ECO:0000313" key="4">
    <source>
        <dbReference type="Proteomes" id="UP000249363"/>
    </source>
</evidence>
<comment type="caution">
    <text evidence="3">The sequence shown here is derived from an EMBL/GenBank/DDBJ whole genome shotgun (WGS) entry which is preliminary data.</text>
</comment>
<name>A0A364LC80_TALAM</name>
<dbReference type="Gene3D" id="1.10.3020.20">
    <property type="match status" value="1"/>
</dbReference>
<proteinExistence type="predicted"/>
<dbReference type="EMBL" id="MIKG01000024">
    <property type="protein sequence ID" value="RAO73424.1"/>
    <property type="molecule type" value="Genomic_DNA"/>
</dbReference>
<dbReference type="SMART" id="SM00939">
    <property type="entry name" value="PepX_C"/>
    <property type="match status" value="1"/>
</dbReference>
<dbReference type="InterPro" id="IPR000383">
    <property type="entry name" value="Xaa-Pro-like_dom"/>
</dbReference>
<dbReference type="GO" id="GO:0008239">
    <property type="term" value="F:dipeptidyl-peptidase activity"/>
    <property type="evidence" value="ECO:0007669"/>
    <property type="project" value="InterPro"/>
</dbReference>
<sequence>MKVETEIIYKPLSPPKVGLGYHGFNPRTETLPKGWSKDGGRALTCDILVERDVGYKVRDGVTLYADVLRPTTGKVPAIVCWGPFGKNFNGPDSLKLMAPYNLGIPDGTLSGLEKFEAPDPAFWVEMGYAIVNVDNRGSFDSEGLCAVLGTQEGRDGHDVIELIAKEPWCTGSVGMAGNSHLAQSQWFIAAEQPPSLKAIAPWEGCVDMYRETFVRGGIYSGDLFDELITKYVIHGRQIEDIRAMFDKYPLANDYWNDKRAEVEKINIPTYITGTYSNTMHGMGSILGWLKTTTTEKWLRFHPTQEWYDIWGNPESMQDLLRYFDHYLKGIENGWESTPRVRMALLRFGQTPSIANIVEEDFPVPNTEYKKAYLAPNDSLSFKPPAESLQLSYDATSQTEFLKFTYKFDKTTRMMGIPKAVLYMSCLEHDDMDVFLILRKLSSTGEPMLCLNVPWEGVPIKTFEDIPEKLATEVILYKGPTGIIRASQRAIDSTKSMHPNWPFHPHDREERIPPGQIIKLEIGIWATGIQFEAGESIQFEVAGHFRGVSNFGKPEHVKNKGRHVVHIGGEHDSHVILPFC</sequence>
<dbReference type="AlphaFoldDB" id="A0A364LC80"/>
<protein>
    <recommendedName>
        <fullName evidence="2">Xaa-Pro dipeptidyl-peptidase C-terminal domain-containing protein</fullName>
    </recommendedName>
</protein>
<keyword evidence="4" id="KW-1185">Reference proteome</keyword>
<dbReference type="Gene3D" id="2.60.120.260">
    <property type="entry name" value="Galactose-binding domain-like"/>
    <property type="match status" value="1"/>
</dbReference>
<dbReference type="SUPFAM" id="SSF53474">
    <property type="entry name" value="alpha/beta-Hydrolases"/>
    <property type="match status" value="1"/>
</dbReference>
<dbReference type="PANTHER" id="PTHR43056:SF10">
    <property type="entry name" value="COCE_NOND FAMILY, PUTATIVE (AFU_ORTHOLOGUE AFUA_7G00600)-RELATED"/>
    <property type="match status" value="1"/>
</dbReference>
<dbReference type="SUPFAM" id="SSF49785">
    <property type="entry name" value="Galactose-binding domain-like"/>
    <property type="match status" value="1"/>
</dbReference>
<keyword evidence="1" id="KW-0378">Hydrolase</keyword>
<dbReference type="Pfam" id="PF02129">
    <property type="entry name" value="Peptidase_S15"/>
    <property type="match status" value="1"/>
</dbReference>
<dbReference type="STRING" id="1196081.A0A364LC80"/>
<gene>
    <name evidence="3" type="ORF">BHQ10_009436</name>
</gene>
<evidence type="ECO:0000313" key="3">
    <source>
        <dbReference type="EMBL" id="RAO73424.1"/>
    </source>
</evidence>
<evidence type="ECO:0000259" key="2">
    <source>
        <dbReference type="SMART" id="SM00939"/>
    </source>
</evidence>
<dbReference type="InterPro" id="IPR005674">
    <property type="entry name" value="CocE/Ser_esterase"/>
</dbReference>
<accession>A0A364LC80</accession>
<dbReference type="RefSeq" id="XP_040737938.1">
    <property type="nucleotide sequence ID" value="XM_040882351.1"/>
</dbReference>
<dbReference type="Gene3D" id="3.40.50.1820">
    <property type="entry name" value="alpha/beta hydrolase"/>
    <property type="match status" value="1"/>
</dbReference>
<dbReference type="InterPro" id="IPR029058">
    <property type="entry name" value="AB_hydrolase_fold"/>
</dbReference>
<dbReference type="Pfam" id="PF08530">
    <property type="entry name" value="PepX_C"/>
    <property type="match status" value="1"/>
</dbReference>
<feature type="domain" description="Xaa-Pro dipeptidyl-peptidase C-terminal" evidence="2">
    <location>
        <begin position="320"/>
        <end position="575"/>
    </location>
</feature>
<dbReference type="Proteomes" id="UP000249363">
    <property type="component" value="Unassembled WGS sequence"/>
</dbReference>
<reference evidence="3 4" key="1">
    <citation type="journal article" date="2017" name="Biotechnol. Biofuels">
        <title>Differential beta-glucosidase expression as a function of carbon source availability in Talaromyces amestolkiae: a genomic and proteomic approach.</title>
        <authorList>
            <person name="de Eugenio L.I."/>
            <person name="Mendez-Liter J.A."/>
            <person name="Nieto-Dominguez M."/>
            <person name="Alonso L."/>
            <person name="Gil-Munoz J."/>
            <person name="Barriuso J."/>
            <person name="Prieto A."/>
            <person name="Martinez M.J."/>
        </authorList>
    </citation>
    <scope>NUCLEOTIDE SEQUENCE [LARGE SCALE GENOMIC DNA]</scope>
    <source>
        <strain evidence="3 4">CIB</strain>
    </source>
</reference>
<dbReference type="InterPro" id="IPR013736">
    <property type="entry name" value="Xaa-Pro_dipept_C"/>
</dbReference>
<dbReference type="GeneID" id="63798650"/>
<organism evidence="3 4">
    <name type="scientific">Talaromyces amestolkiae</name>
    <dbReference type="NCBI Taxonomy" id="1196081"/>
    <lineage>
        <taxon>Eukaryota</taxon>
        <taxon>Fungi</taxon>
        <taxon>Dikarya</taxon>
        <taxon>Ascomycota</taxon>
        <taxon>Pezizomycotina</taxon>
        <taxon>Eurotiomycetes</taxon>
        <taxon>Eurotiomycetidae</taxon>
        <taxon>Eurotiales</taxon>
        <taxon>Trichocomaceae</taxon>
        <taxon>Talaromyces</taxon>
        <taxon>Talaromyces sect. Talaromyces</taxon>
    </lineage>
</organism>